<protein>
    <submittedName>
        <fullName evidence="2">Uncharacterized protein</fullName>
    </submittedName>
</protein>
<evidence type="ECO:0000256" key="1">
    <source>
        <dbReference type="SAM" id="SignalP"/>
    </source>
</evidence>
<evidence type="ECO:0000313" key="3">
    <source>
        <dbReference type="Proteomes" id="UP000596742"/>
    </source>
</evidence>
<sequence length="150" mass="16621">MHRLSDITLSICLAFIIMIIQEAGADDCTSRQIESCSTNLTNTLQEAAVEGDKNKKCRAAHILLHCLKKIVTDCNLDPNNSTISQILPRFQHEISQYGCETANGARSLVNNFVVMIFGLTFYKLLKSALVHQKLERTETGTSDLIGFTTS</sequence>
<gene>
    <name evidence="2" type="ORF">MGAL_10B068356</name>
</gene>
<dbReference type="Proteomes" id="UP000596742">
    <property type="component" value="Unassembled WGS sequence"/>
</dbReference>
<feature type="chain" id="PRO_5032387672" evidence="1">
    <location>
        <begin position="26"/>
        <end position="150"/>
    </location>
</feature>
<comment type="caution">
    <text evidence="2">The sequence shown here is derived from an EMBL/GenBank/DDBJ whole genome shotgun (WGS) entry which is preliminary data.</text>
</comment>
<proteinExistence type="predicted"/>
<organism evidence="2 3">
    <name type="scientific">Mytilus galloprovincialis</name>
    <name type="common">Mediterranean mussel</name>
    <dbReference type="NCBI Taxonomy" id="29158"/>
    <lineage>
        <taxon>Eukaryota</taxon>
        <taxon>Metazoa</taxon>
        <taxon>Spiralia</taxon>
        <taxon>Lophotrochozoa</taxon>
        <taxon>Mollusca</taxon>
        <taxon>Bivalvia</taxon>
        <taxon>Autobranchia</taxon>
        <taxon>Pteriomorphia</taxon>
        <taxon>Mytilida</taxon>
        <taxon>Mytiloidea</taxon>
        <taxon>Mytilidae</taxon>
        <taxon>Mytilinae</taxon>
        <taxon>Mytilus</taxon>
    </lineage>
</organism>
<keyword evidence="1" id="KW-0732">Signal</keyword>
<accession>A0A8B6C7F5</accession>
<evidence type="ECO:0000313" key="2">
    <source>
        <dbReference type="EMBL" id="VDI01084.1"/>
    </source>
</evidence>
<feature type="signal peptide" evidence="1">
    <location>
        <begin position="1"/>
        <end position="25"/>
    </location>
</feature>
<dbReference type="AlphaFoldDB" id="A0A8B6C7F5"/>
<dbReference type="EMBL" id="UYJE01001310">
    <property type="protein sequence ID" value="VDI01084.1"/>
    <property type="molecule type" value="Genomic_DNA"/>
</dbReference>
<name>A0A8B6C7F5_MYTGA</name>
<keyword evidence="3" id="KW-1185">Reference proteome</keyword>
<reference evidence="2" key="1">
    <citation type="submission" date="2018-11" db="EMBL/GenBank/DDBJ databases">
        <authorList>
            <person name="Alioto T."/>
            <person name="Alioto T."/>
        </authorList>
    </citation>
    <scope>NUCLEOTIDE SEQUENCE</scope>
</reference>